<dbReference type="AlphaFoldDB" id="A0A7C8ML05"/>
<evidence type="ECO:0000313" key="3">
    <source>
        <dbReference type="Proteomes" id="UP000481858"/>
    </source>
</evidence>
<feature type="compositionally biased region" description="Basic residues" evidence="1">
    <location>
        <begin position="737"/>
        <end position="746"/>
    </location>
</feature>
<evidence type="ECO:0000313" key="2">
    <source>
        <dbReference type="EMBL" id="KAF2963791.1"/>
    </source>
</evidence>
<accession>A0A7C8ML05</accession>
<protein>
    <submittedName>
        <fullName evidence="2">Uncharacterized protein</fullName>
    </submittedName>
</protein>
<dbReference type="InParanoid" id="A0A7C8ML05"/>
<keyword evidence="3" id="KW-1185">Reference proteome</keyword>
<organism evidence="2 3">
    <name type="scientific">Xylaria multiplex</name>
    <dbReference type="NCBI Taxonomy" id="323545"/>
    <lineage>
        <taxon>Eukaryota</taxon>
        <taxon>Fungi</taxon>
        <taxon>Dikarya</taxon>
        <taxon>Ascomycota</taxon>
        <taxon>Pezizomycotina</taxon>
        <taxon>Sordariomycetes</taxon>
        <taxon>Xylariomycetidae</taxon>
        <taxon>Xylariales</taxon>
        <taxon>Xylariaceae</taxon>
        <taxon>Xylaria</taxon>
    </lineage>
</organism>
<evidence type="ECO:0000256" key="1">
    <source>
        <dbReference type="SAM" id="MobiDB-lite"/>
    </source>
</evidence>
<feature type="compositionally biased region" description="Basic residues" evidence="1">
    <location>
        <begin position="527"/>
        <end position="546"/>
    </location>
</feature>
<dbReference type="OrthoDB" id="4156126at2759"/>
<name>A0A7C8ML05_9PEZI</name>
<dbReference type="Proteomes" id="UP000481858">
    <property type="component" value="Unassembled WGS sequence"/>
</dbReference>
<feature type="region of interest" description="Disordered" evidence="1">
    <location>
        <begin position="737"/>
        <end position="756"/>
    </location>
</feature>
<feature type="region of interest" description="Disordered" evidence="1">
    <location>
        <begin position="492"/>
        <end position="559"/>
    </location>
</feature>
<dbReference type="EMBL" id="WUBL01000181">
    <property type="protein sequence ID" value="KAF2963791.1"/>
    <property type="molecule type" value="Genomic_DNA"/>
</dbReference>
<proteinExistence type="predicted"/>
<gene>
    <name evidence="2" type="ORF">GQX73_g9783</name>
</gene>
<feature type="region of interest" description="Disordered" evidence="1">
    <location>
        <begin position="111"/>
        <end position="142"/>
    </location>
</feature>
<comment type="caution">
    <text evidence="2">The sequence shown here is derived from an EMBL/GenBank/DDBJ whole genome shotgun (WGS) entry which is preliminary data.</text>
</comment>
<feature type="compositionally biased region" description="Basic and acidic residues" evidence="1">
    <location>
        <begin position="327"/>
        <end position="344"/>
    </location>
</feature>
<feature type="compositionally biased region" description="Low complexity" evidence="1">
    <location>
        <begin position="547"/>
        <end position="557"/>
    </location>
</feature>
<reference evidence="2 3" key="1">
    <citation type="submission" date="2019-12" db="EMBL/GenBank/DDBJ databases">
        <title>Draft genome sequence of the ascomycete Xylaria multiplex DSM 110363.</title>
        <authorList>
            <person name="Buettner E."/>
            <person name="Kellner H."/>
        </authorList>
    </citation>
    <scope>NUCLEOTIDE SEQUENCE [LARGE SCALE GENOMIC DNA]</scope>
    <source>
        <strain evidence="2 3">DSM 110363</strain>
    </source>
</reference>
<feature type="compositionally biased region" description="Basic and acidic residues" evidence="1">
    <location>
        <begin position="302"/>
        <end position="312"/>
    </location>
</feature>
<feature type="compositionally biased region" description="Basic and acidic residues" evidence="1">
    <location>
        <begin position="497"/>
        <end position="511"/>
    </location>
</feature>
<sequence length="756" mass="84200">MTSWNAQFHERIDSTSTRTSSLTSVTHMYRRVPPVLKANQSCLAQPPPRYYDYTEDFEDKGPRLAPLDQTLAPLHSQIVILLPFLEKETRPFFDYDSQLVDGQGPLPVLTTIPSRSQSRAETPARSTSCRRPDSAPSQNSTIEFDASEIGGRNTRSSDIDLLPSQVGRDSIDTFNPSLDLESKDIPPSYKCVTYHSNTVPKTKTKSPERHVEILGGMAPTIRSEQGVILRDDTHCEITDRNPPEICQPLTEIGADELYPRNQIDGQLMADNDLTNHVHGTCAGSAQGEPQLNVPSPGTVERLPSRDELDLHESGAPPSPITTEGGPEPERPAEKPTEQKSENKPETGYSQQFRRHRRNHAVLRISTTNLPREDNEGHPHITPTCSTVPLVSPKPISPARQLKVKNSIPRLMKTLPPLPSTLGYDLPSTTTDFVEEDEFAEILVPFKFHGGKEQSDKRNSVDLGIAMGNGANPNTQKDGSKFKVKLKTTGCSESSDSLIHKSEKDTDEEIRHSGHLSDPVVSDELLAKHTRRRNRNKLKVRSPRRSRLSSSHSSTIRRNPVVEKPQIVMDIMCQKPQDLFSMPPKSETMLLRKRRRPLSQLAYPQGVTTFNASGSASLNEKANSKSYRVPSNVSTRDNELSTTGRDTIISSMPPHGLLKRLSNLRALLSSATSTPLVQGTESLRIHKASVNAFKNADFGINKSMRMTESRVTEASQLRFRQRIRARLSRWVRGAKNAVRRCAKKKHNQREPGGVGQE</sequence>
<feature type="region of interest" description="Disordered" evidence="1">
    <location>
        <begin position="278"/>
        <end position="393"/>
    </location>
</feature>
<feature type="region of interest" description="Disordered" evidence="1">
    <location>
        <begin position="620"/>
        <end position="644"/>
    </location>
</feature>